<protein>
    <submittedName>
        <fullName evidence="3">Uncharacterized protein</fullName>
    </submittedName>
</protein>
<proteinExistence type="predicted"/>
<evidence type="ECO:0000256" key="1">
    <source>
        <dbReference type="SAM" id="MobiDB-lite"/>
    </source>
</evidence>
<gene>
    <name evidence="3" type="ORF">HRJ53_07905</name>
</gene>
<feature type="compositionally biased region" description="Basic and acidic residues" evidence="1">
    <location>
        <begin position="38"/>
        <end position="51"/>
    </location>
</feature>
<accession>A0A7V8NP63</accession>
<keyword evidence="2" id="KW-0732">Signal</keyword>
<organism evidence="3 4">
    <name type="scientific">Candidatus Acidiferrum panamense</name>
    <dbReference type="NCBI Taxonomy" id="2741543"/>
    <lineage>
        <taxon>Bacteria</taxon>
        <taxon>Pseudomonadati</taxon>
        <taxon>Acidobacteriota</taxon>
        <taxon>Terriglobia</taxon>
        <taxon>Candidatus Acidiferrales</taxon>
        <taxon>Candidatus Acidiferrum</taxon>
    </lineage>
</organism>
<feature type="signal peptide" evidence="2">
    <location>
        <begin position="1"/>
        <end position="20"/>
    </location>
</feature>
<evidence type="ECO:0000313" key="4">
    <source>
        <dbReference type="Proteomes" id="UP000567293"/>
    </source>
</evidence>
<feature type="region of interest" description="Disordered" evidence="1">
    <location>
        <begin position="24"/>
        <end position="52"/>
    </location>
</feature>
<dbReference type="EMBL" id="JACDQQ010000758">
    <property type="protein sequence ID" value="MBA0084903.1"/>
    <property type="molecule type" value="Genomic_DNA"/>
</dbReference>
<keyword evidence="4" id="KW-1185">Reference proteome</keyword>
<sequence length="168" mass="18753">MKKLLALLALAAFVFPYAPAAAAGAQDDDHGRHRGWYKRGDDDDDKGYRHDNGKHKGWYRHHDRGYDSWDYNGERIHHGHYNPYGRYPYVVMSLSSAASIRARGTSFSTTNPIGSSRPTTLRAAATGNATASTSMTTTTILAPGWYVLFNSRARPLRSLRVLRQVAAR</sequence>
<comment type="caution">
    <text evidence="3">The sequence shown here is derived from an EMBL/GenBank/DDBJ whole genome shotgun (WGS) entry which is preliminary data.</text>
</comment>
<feature type="chain" id="PRO_5030645547" evidence="2">
    <location>
        <begin position="21"/>
        <end position="168"/>
    </location>
</feature>
<dbReference type="AlphaFoldDB" id="A0A7V8NP63"/>
<evidence type="ECO:0000313" key="3">
    <source>
        <dbReference type="EMBL" id="MBA0084903.1"/>
    </source>
</evidence>
<reference evidence="3" key="1">
    <citation type="submission" date="2020-06" db="EMBL/GenBank/DDBJ databases">
        <title>Legume-microbial interactions unlock mineral nutrients during tropical forest succession.</title>
        <authorList>
            <person name="Epihov D.Z."/>
        </authorList>
    </citation>
    <scope>NUCLEOTIDE SEQUENCE [LARGE SCALE GENOMIC DNA]</scope>
    <source>
        <strain evidence="3">Pan2503</strain>
    </source>
</reference>
<dbReference type="Proteomes" id="UP000567293">
    <property type="component" value="Unassembled WGS sequence"/>
</dbReference>
<evidence type="ECO:0000256" key="2">
    <source>
        <dbReference type="SAM" id="SignalP"/>
    </source>
</evidence>
<name>A0A7V8NP63_9BACT</name>